<dbReference type="PANTHER" id="PTHR10788:SF106">
    <property type="entry name" value="BCDNA.GH08860"/>
    <property type="match status" value="1"/>
</dbReference>
<dbReference type="SUPFAM" id="SSF56784">
    <property type="entry name" value="HAD-like"/>
    <property type="match status" value="1"/>
</dbReference>
<dbReference type="Gene3D" id="3.40.50.1000">
    <property type="entry name" value="HAD superfamily/HAD-like"/>
    <property type="match status" value="1"/>
</dbReference>
<dbReference type="NCBIfam" id="TIGR01484">
    <property type="entry name" value="HAD-SF-IIB"/>
    <property type="match status" value="1"/>
</dbReference>
<dbReference type="InterPro" id="IPR006379">
    <property type="entry name" value="HAD-SF_hydro_IIB"/>
</dbReference>
<accession>A0ABP5MYD2</accession>
<reference evidence="4" key="1">
    <citation type="journal article" date="2019" name="Int. J. Syst. Evol. Microbiol.">
        <title>The Global Catalogue of Microorganisms (GCM) 10K type strain sequencing project: providing services to taxonomists for standard genome sequencing and annotation.</title>
        <authorList>
            <consortium name="The Broad Institute Genomics Platform"/>
            <consortium name="The Broad Institute Genome Sequencing Center for Infectious Disease"/>
            <person name="Wu L."/>
            <person name="Ma J."/>
        </authorList>
    </citation>
    <scope>NUCLEOTIDE SEQUENCE [LARGE SCALE GENOMIC DNA]</scope>
    <source>
        <strain evidence="4">JCM 14919</strain>
    </source>
</reference>
<dbReference type="Gene3D" id="3.40.50.2000">
    <property type="entry name" value="Glycogen Phosphorylase B"/>
    <property type="match status" value="2"/>
</dbReference>
<evidence type="ECO:0000313" key="3">
    <source>
        <dbReference type="EMBL" id="GAA2185565.1"/>
    </source>
</evidence>
<dbReference type="InterPro" id="IPR023214">
    <property type="entry name" value="HAD_sf"/>
</dbReference>
<dbReference type="Gene3D" id="3.30.70.1020">
    <property type="entry name" value="Trehalose-6-phosphate phosphatase related protein, domain 2"/>
    <property type="match status" value="1"/>
</dbReference>
<dbReference type="Pfam" id="PF02358">
    <property type="entry name" value="Trehalose_PPase"/>
    <property type="match status" value="1"/>
</dbReference>
<dbReference type="NCBIfam" id="NF011071">
    <property type="entry name" value="PRK14501.1"/>
    <property type="match status" value="1"/>
</dbReference>
<dbReference type="Proteomes" id="UP001501084">
    <property type="component" value="Unassembled WGS sequence"/>
</dbReference>
<organism evidence="3 4">
    <name type="scientific">Leucobacter alluvii</name>
    <dbReference type="NCBI Taxonomy" id="340321"/>
    <lineage>
        <taxon>Bacteria</taxon>
        <taxon>Bacillati</taxon>
        <taxon>Actinomycetota</taxon>
        <taxon>Actinomycetes</taxon>
        <taxon>Micrococcales</taxon>
        <taxon>Microbacteriaceae</taxon>
        <taxon>Leucobacter</taxon>
    </lineage>
</organism>
<name>A0ABP5MYD2_9MICO</name>
<dbReference type="CDD" id="cd03788">
    <property type="entry name" value="GT20_TPS"/>
    <property type="match status" value="1"/>
</dbReference>
<dbReference type="SUPFAM" id="SSF53756">
    <property type="entry name" value="UDP-Glycosyltransferase/glycogen phosphorylase"/>
    <property type="match status" value="1"/>
</dbReference>
<dbReference type="InterPro" id="IPR003337">
    <property type="entry name" value="Trehalose_PPase"/>
</dbReference>
<sequence>MTGMQDLTGGRELVMVSNRLPVDRVVAADGTTSWRTSPGGLVTAVEPIVEQLGCVWVGWAGSEDEHIEPFEIGRMRLEPVELSHDDVERYYEGFSNGTLWPLYHDVIAPPEYHRHWWDRYVKVNRRFAERVAETAAQGAVAWIHDYQLQLVPAMLRELRPDLTIGFFLHIPFPPRGLFEQLPWRRSIIQGLLGADVIGFQRVPDAISFRTIAERYTHTQALGNTMVLPATPDAPGRTVLAQEFPISIDAAAFAEVARRPETQQRAREIRAELGDPKTVMLGVDRLDYTKGIRHRLKAFDELLADDEIDASNIVLVQVASPSREQVDAYRQLRNEVELTVGRLNGERGTIGHSPLVYLHRGYSREEMVALYLAADVLLVTPLRDGMNLVAKEYVACREDEQGVLVLSEFAGAADELKDALLVNPHDIEGLKAAFLRATHMPQEEQRRRMQGMRRAVHDNDVEHWASAFLGSMTSISETRATAQANGTAEGATGPVSLVPQAFVPRSVGDRLRRIATASSLLVATDFDGTIAPIVPRPQDARMLPRARQALEMLSAAPGVRVALLTGRSLGGLADTGTGSEGWIVSGSHGSELTGFDVSGVVGTNGSGEPTDEESDRLDRITRRFERVLGSEPGVRLERKPFGVAVHTREVADPEYGRELLAAAVEFGVAEGLHVREGKQVREFSVRASDKGTVLQTIREALPPGPVLFIGDDVTDEDAFAVLGPDDLGIKVGEGETAATGRVPDPAAVAAVLARLVELRTGIVIGSD</sequence>
<comment type="caution">
    <text evidence="3">The sequence shown here is derived from an EMBL/GenBank/DDBJ whole genome shotgun (WGS) entry which is preliminary data.</text>
</comment>
<evidence type="ECO:0000256" key="2">
    <source>
        <dbReference type="ARBA" id="ARBA00008799"/>
    </source>
</evidence>
<evidence type="ECO:0000313" key="4">
    <source>
        <dbReference type="Proteomes" id="UP001501084"/>
    </source>
</evidence>
<comment type="similarity">
    <text evidence="2">Belongs to the glycosyltransferase 20 family.</text>
</comment>
<dbReference type="Pfam" id="PF00982">
    <property type="entry name" value="Glyco_transf_20"/>
    <property type="match status" value="1"/>
</dbReference>
<dbReference type="InterPro" id="IPR036412">
    <property type="entry name" value="HAD-like_sf"/>
</dbReference>
<dbReference type="InterPro" id="IPR001830">
    <property type="entry name" value="Glyco_trans_20"/>
</dbReference>
<dbReference type="PANTHER" id="PTHR10788">
    <property type="entry name" value="TREHALOSE-6-PHOSPHATE SYNTHASE"/>
    <property type="match status" value="1"/>
</dbReference>
<keyword evidence="4" id="KW-1185">Reference proteome</keyword>
<comment type="similarity">
    <text evidence="1">In the C-terminal section; belongs to the trehalose phosphatase family.</text>
</comment>
<evidence type="ECO:0000256" key="1">
    <source>
        <dbReference type="ARBA" id="ARBA00006330"/>
    </source>
</evidence>
<dbReference type="EMBL" id="BAAAOP010000001">
    <property type="protein sequence ID" value="GAA2185565.1"/>
    <property type="molecule type" value="Genomic_DNA"/>
</dbReference>
<protein>
    <submittedName>
        <fullName evidence="3">Bifunctional alpha,alpha-trehalose-phosphate synthase (UDP-forming)/trehalose-phosphatase</fullName>
    </submittedName>
</protein>
<dbReference type="RefSeq" id="WP_090150749.1">
    <property type="nucleotide sequence ID" value="NZ_BAAAOP010000001.1"/>
</dbReference>
<gene>
    <name evidence="3" type="ORF">GCM10009786_02520</name>
</gene>
<proteinExistence type="inferred from homology"/>
<dbReference type="NCBIfam" id="TIGR00685">
    <property type="entry name" value="T6PP"/>
    <property type="match status" value="1"/>
</dbReference>